<protein>
    <submittedName>
        <fullName evidence="3">Uncharacterized protein</fullName>
    </submittedName>
</protein>
<sequence length="273" mass="32037">MSKRQQPLRGSAQELAKSVQNSPNKAKKSDNVTPKAMKETKVESMDEVSKIDELYKMIQTVLVKLETLDLINERILSVEQSVKSLTESIEFAHGEIRDLKEEMVKRKETERENYSRIKELEDSNRRLQDSVVDLKARSMRDNLLFHNIDEAEEEDCTEVIYSLLEEKLDMPEARSSIKIDRAHRVGRKRDGHRNPRAIVAKFNFFPDREKIRFNAKKLRGTKIGISEQFPEEIEKVRQTLYPEMRRAKAAKQRVRLVRDKLYINNVEFIPHNN</sequence>
<organism evidence="3 4">
    <name type="scientific">Paramuricea clavata</name>
    <name type="common">Red gorgonian</name>
    <name type="synonym">Violescent sea-whip</name>
    <dbReference type="NCBI Taxonomy" id="317549"/>
    <lineage>
        <taxon>Eukaryota</taxon>
        <taxon>Metazoa</taxon>
        <taxon>Cnidaria</taxon>
        <taxon>Anthozoa</taxon>
        <taxon>Octocorallia</taxon>
        <taxon>Malacalcyonacea</taxon>
        <taxon>Plexauridae</taxon>
        <taxon>Paramuricea</taxon>
    </lineage>
</organism>
<keyword evidence="4" id="KW-1185">Reference proteome</keyword>
<feature type="region of interest" description="Disordered" evidence="2">
    <location>
        <begin position="1"/>
        <end position="43"/>
    </location>
</feature>
<dbReference type="PANTHER" id="PTHR11505">
    <property type="entry name" value="L1 TRANSPOSABLE ELEMENT-RELATED"/>
    <property type="match status" value="1"/>
</dbReference>
<dbReference type="InterPro" id="IPR004244">
    <property type="entry name" value="Transposase_22"/>
</dbReference>
<dbReference type="EMBL" id="CACRXK020017184">
    <property type="protein sequence ID" value="CAB4030859.1"/>
    <property type="molecule type" value="Genomic_DNA"/>
</dbReference>
<evidence type="ECO:0000256" key="2">
    <source>
        <dbReference type="SAM" id="MobiDB-lite"/>
    </source>
</evidence>
<reference evidence="3" key="1">
    <citation type="submission" date="2020-04" db="EMBL/GenBank/DDBJ databases">
        <authorList>
            <person name="Alioto T."/>
            <person name="Alioto T."/>
            <person name="Gomez Garrido J."/>
        </authorList>
    </citation>
    <scope>NUCLEOTIDE SEQUENCE</scope>
    <source>
        <strain evidence="3">A484AB</strain>
    </source>
</reference>
<accession>A0A7D9LDV8</accession>
<dbReference type="OrthoDB" id="10059413at2759"/>
<evidence type="ECO:0000313" key="3">
    <source>
        <dbReference type="EMBL" id="CAB4030859.1"/>
    </source>
</evidence>
<name>A0A7D9LDV8_PARCT</name>
<keyword evidence="1" id="KW-0175">Coiled coil</keyword>
<dbReference type="Gene3D" id="3.30.70.1820">
    <property type="entry name" value="L1 transposable element, RRM domain"/>
    <property type="match status" value="1"/>
</dbReference>
<gene>
    <name evidence="3" type="ORF">PACLA_8A029907</name>
</gene>
<evidence type="ECO:0000256" key="1">
    <source>
        <dbReference type="SAM" id="Coils"/>
    </source>
</evidence>
<proteinExistence type="predicted"/>
<comment type="caution">
    <text evidence="3">The sequence shown here is derived from an EMBL/GenBank/DDBJ whole genome shotgun (WGS) entry which is preliminary data.</text>
</comment>
<dbReference type="Proteomes" id="UP001152795">
    <property type="component" value="Unassembled WGS sequence"/>
</dbReference>
<evidence type="ECO:0000313" key="4">
    <source>
        <dbReference type="Proteomes" id="UP001152795"/>
    </source>
</evidence>
<dbReference type="AlphaFoldDB" id="A0A7D9LDV8"/>
<feature type="coiled-coil region" evidence="1">
    <location>
        <begin position="82"/>
        <end position="137"/>
    </location>
</feature>